<dbReference type="PROSITE" id="PS50928">
    <property type="entry name" value="ABC_TM1"/>
    <property type="match status" value="1"/>
</dbReference>
<comment type="subcellular location">
    <subcellularLocation>
        <location evidence="1">Cell inner membrane</location>
        <topology evidence="1">Multi-pass membrane protein</topology>
    </subcellularLocation>
    <subcellularLocation>
        <location evidence="9">Cell membrane</location>
        <topology evidence="9">Multi-pass membrane protein</topology>
    </subcellularLocation>
</comment>
<keyword evidence="7 9" id="KW-1133">Transmembrane helix</keyword>
<dbReference type="InterPro" id="IPR035906">
    <property type="entry name" value="MetI-like_sf"/>
</dbReference>
<evidence type="ECO:0000256" key="2">
    <source>
        <dbReference type="ARBA" id="ARBA00010072"/>
    </source>
</evidence>
<protein>
    <submittedName>
        <fullName evidence="11">Amino acid ABC transporter permease</fullName>
    </submittedName>
</protein>
<evidence type="ECO:0000256" key="3">
    <source>
        <dbReference type="ARBA" id="ARBA00022448"/>
    </source>
</evidence>
<feature type="transmembrane region" description="Helical" evidence="9">
    <location>
        <begin position="126"/>
        <end position="155"/>
    </location>
</feature>
<feature type="domain" description="ABC transmembrane type-1" evidence="10">
    <location>
        <begin position="131"/>
        <end position="319"/>
    </location>
</feature>
<dbReference type="GO" id="GO:0043190">
    <property type="term" value="C:ATP-binding cassette (ABC) transporter complex"/>
    <property type="evidence" value="ECO:0007669"/>
    <property type="project" value="InterPro"/>
</dbReference>
<evidence type="ECO:0000259" key="10">
    <source>
        <dbReference type="PROSITE" id="PS50928"/>
    </source>
</evidence>
<reference evidence="11 12" key="1">
    <citation type="submission" date="2020-04" db="EMBL/GenBank/DDBJ databases">
        <title>Molecular characterization of pseudomonads from Agaricus bisporus reveal novel blotch 2 pathogens in Western Europe.</title>
        <authorList>
            <person name="Taparia T."/>
            <person name="Krijger M."/>
            <person name="Haynes E."/>
            <person name="Elpinstone J.G."/>
            <person name="Noble R."/>
            <person name="Van Der Wolf J."/>
        </authorList>
    </citation>
    <scope>NUCLEOTIDE SEQUENCE [LARGE SCALE GENOMIC DNA]</scope>
    <source>
        <strain evidence="11 12">IPO3737</strain>
    </source>
</reference>
<dbReference type="EMBL" id="JACAQD010000026">
    <property type="protein sequence ID" value="NWC35005.1"/>
    <property type="molecule type" value="Genomic_DNA"/>
</dbReference>
<keyword evidence="3 9" id="KW-0813">Transport</keyword>
<evidence type="ECO:0000256" key="6">
    <source>
        <dbReference type="ARBA" id="ARBA00022970"/>
    </source>
</evidence>
<keyword evidence="4" id="KW-1003">Cell membrane</keyword>
<dbReference type="Pfam" id="PF00528">
    <property type="entry name" value="BPD_transp_1"/>
    <property type="match status" value="1"/>
</dbReference>
<keyword evidence="8 9" id="KW-0472">Membrane</keyword>
<keyword evidence="6" id="KW-0029">Amino-acid transport</keyword>
<keyword evidence="5 9" id="KW-0812">Transmembrane</keyword>
<feature type="transmembrane region" description="Helical" evidence="9">
    <location>
        <begin position="33"/>
        <end position="53"/>
    </location>
</feature>
<evidence type="ECO:0000256" key="8">
    <source>
        <dbReference type="ARBA" id="ARBA00023136"/>
    </source>
</evidence>
<sequence length="341" mass="37432">MPKDSQVFLPLDEQCAPLVNPVSSELRRIKRDIVCGAILLLLGAFALFGRFEISGWVGMSYKALLGAFLVFGNWLIIRRAPFRLAVILVWLELALLFVLFCSSFDFEPAYALQKAKSILGFELKDGFLQGAVLTLFICAASIALAMVLALLAALAKLFGDGFTYGIASFYISFFRGTPLLLQILIIYLGLPQAGLTIPAVPAGILALALNYGAYMAEIFRGGITAIPRGQWEAADALALGKMQVLRWIVLPQSLRLIIPATGNQFIMMLKDSALVSAMGVWEMMYLARAIGRADFRNMEMLITAALIYWIMSAILEGCQARLERRYSRGIRSSVPARTGGK</sequence>
<dbReference type="Proteomes" id="UP000520592">
    <property type="component" value="Unassembled WGS sequence"/>
</dbReference>
<feature type="transmembrane region" description="Helical" evidence="9">
    <location>
        <begin position="297"/>
        <end position="318"/>
    </location>
</feature>
<evidence type="ECO:0000256" key="1">
    <source>
        <dbReference type="ARBA" id="ARBA00004429"/>
    </source>
</evidence>
<dbReference type="SUPFAM" id="SSF161098">
    <property type="entry name" value="MetI-like"/>
    <property type="match status" value="1"/>
</dbReference>
<evidence type="ECO:0000313" key="11">
    <source>
        <dbReference type="EMBL" id="NWC35005.1"/>
    </source>
</evidence>
<proteinExistence type="inferred from homology"/>
<dbReference type="Gene3D" id="1.10.3720.10">
    <property type="entry name" value="MetI-like"/>
    <property type="match status" value="1"/>
</dbReference>
<dbReference type="GO" id="GO:0022857">
    <property type="term" value="F:transmembrane transporter activity"/>
    <property type="evidence" value="ECO:0007669"/>
    <property type="project" value="InterPro"/>
</dbReference>
<evidence type="ECO:0000256" key="9">
    <source>
        <dbReference type="RuleBase" id="RU363032"/>
    </source>
</evidence>
<dbReference type="InterPro" id="IPR043429">
    <property type="entry name" value="ArtM/GltK/GlnP/TcyL/YhdX-like"/>
</dbReference>
<dbReference type="GO" id="GO:0006865">
    <property type="term" value="P:amino acid transport"/>
    <property type="evidence" value="ECO:0007669"/>
    <property type="project" value="UniProtKB-KW"/>
</dbReference>
<dbReference type="NCBIfam" id="TIGR01726">
    <property type="entry name" value="HEQRo_perm_3TM"/>
    <property type="match status" value="1"/>
</dbReference>
<evidence type="ECO:0000313" key="12">
    <source>
        <dbReference type="Proteomes" id="UP000520592"/>
    </source>
</evidence>
<dbReference type="InterPro" id="IPR000515">
    <property type="entry name" value="MetI-like"/>
</dbReference>
<dbReference type="InterPro" id="IPR010065">
    <property type="entry name" value="AA_ABC_transptr_permease_3TM"/>
</dbReference>
<dbReference type="CDD" id="cd06261">
    <property type="entry name" value="TM_PBP2"/>
    <property type="match status" value="1"/>
</dbReference>
<dbReference type="PANTHER" id="PTHR30614">
    <property type="entry name" value="MEMBRANE COMPONENT OF AMINO ACID ABC TRANSPORTER"/>
    <property type="match status" value="1"/>
</dbReference>
<feature type="transmembrane region" description="Helical" evidence="9">
    <location>
        <begin position="273"/>
        <end position="291"/>
    </location>
</feature>
<feature type="transmembrane region" description="Helical" evidence="9">
    <location>
        <begin position="195"/>
        <end position="214"/>
    </location>
</feature>
<evidence type="ECO:0000256" key="5">
    <source>
        <dbReference type="ARBA" id="ARBA00022692"/>
    </source>
</evidence>
<evidence type="ECO:0000256" key="7">
    <source>
        <dbReference type="ARBA" id="ARBA00022989"/>
    </source>
</evidence>
<dbReference type="AlphaFoldDB" id="A0A7Y7YEZ9"/>
<feature type="transmembrane region" description="Helical" evidence="9">
    <location>
        <begin position="59"/>
        <end position="77"/>
    </location>
</feature>
<accession>A0A7Y7YEZ9</accession>
<feature type="transmembrane region" description="Helical" evidence="9">
    <location>
        <begin position="84"/>
        <end position="106"/>
    </location>
</feature>
<feature type="transmembrane region" description="Helical" evidence="9">
    <location>
        <begin position="167"/>
        <end position="189"/>
    </location>
</feature>
<gene>
    <name evidence="11" type="ORF">HX876_21700</name>
</gene>
<dbReference type="PANTHER" id="PTHR30614:SF0">
    <property type="entry name" value="L-CYSTINE TRANSPORT SYSTEM PERMEASE PROTEIN TCYL"/>
    <property type="match status" value="1"/>
</dbReference>
<organism evidence="11 12">
    <name type="scientific">Pseudomonas gingeri</name>
    <dbReference type="NCBI Taxonomy" id="117681"/>
    <lineage>
        <taxon>Bacteria</taxon>
        <taxon>Pseudomonadati</taxon>
        <taxon>Pseudomonadota</taxon>
        <taxon>Gammaproteobacteria</taxon>
        <taxon>Pseudomonadales</taxon>
        <taxon>Pseudomonadaceae</taxon>
        <taxon>Pseudomonas</taxon>
    </lineage>
</organism>
<comment type="caution">
    <text evidence="11">The sequence shown here is derived from an EMBL/GenBank/DDBJ whole genome shotgun (WGS) entry which is preliminary data.</text>
</comment>
<name>A0A7Y7YEZ9_9PSED</name>
<comment type="similarity">
    <text evidence="2">Belongs to the binding-protein-dependent transport system permease family. HisMQ subfamily.</text>
</comment>
<evidence type="ECO:0000256" key="4">
    <source>
        <dbReference type="ARBA" id="ARBA00022475"/>
    </source>
</evidence>